<comment type="caution">
    <text evidence="12">The sequence shown here is derived from an EMBL/GenBank/DDBJ whole genome shotgun (WGS) entry which is preliminary data.</text>
</comment>
<dbReference type="AlphaFoldDB" id="A0A9N9QDA7"/>
<comment type="similarity">
    <text evidence="2 9">Belongs to the Mediator complex subunit 14 family.</text>
</comment>
<dbReference type="Proteomes" id="UP000701801">
    <property type="component" value="Unassembled WGS sequence"/>
</dbReference>
<keyword evidence="13" id="KW-1185">Reference proteome</keyword>
<evidence type="ECO:0000256" key="8">
    <source>
        <dbReference type="ARBA" id="ARBA00032007"/>
    </source>
</evidence>
<dbReference type="GO" id="GO:0006357">
    <property type="term" value="P:regulation of transcription by RNA polymerase II"/>
    <property type="evidence" value="ECO:0007669"/>
    <property type="project" value="InterPro"/>
</dbReference>
<dbReference type="GO" id="GO:0003712">
    <property type="term" value="F:transcription coregulator activity"/>
    <property type="evidence" value="ECO:0007669"/>
    <property type="project" value="UniProtKB-UniRule"/>
</dbReference>
<evidence type="ECO:0000313" key="12">
    <source>
        <dbReference type="EMBL" id="CAG8983326.1"/>
    </source>
</evidence>
<evidence type="ECO:0000256" key="3">
    <source>
        <dbReference type="ARBA" id="ARBA00019619"/>
    </source>
</evidence>
<evidence type="ECO:0000256" key="1">
    <source>
        <dbReference type="ARBA" id="ARBA00004123"/>
    </source>
</evidence>
<dbReference type="InterPro" id="IPR055122">
    <property type="entry name" value="Med14_N"/>
</dbReference>
<keyword evidence="4 9" id="KW-0805">Transcription regulation</keyword>
<evidence type="ECO:0000256" key="2">
    <source>
        <dbReference type="ARBA" id="ARBA00007813"/>
    </source>
</evidence>
<dbReference type="InterPro" id="IPR013947">
    <property type="entry name" value="Mediator_Med14"/>
</dbReference>
<comment type="subunit">
    <text evidence="9">Component of the Mediator complex.</text>
</comment>
<feature type="compositionally biased region" description="Low complexity" evidence="10">
    <location>
        <begin position="1104"/>
        <end position="1113"/>
    </location>
</feature>
<feature type="region of interest" description="Disordered" evidence="10">
    <location>
        <begin position="756"/>
        <end position="777"/>
    </location>
</feature>
<gene>
    <name evidence="12" type="ORF">HYALB_00007454</name>
</gene>
<evidence type="ECO:0000256" key="5">
    <source>
        <dbReference type="ARBA" id="ARBA00023159"/>
    </source>
</evidence>
<dbReference type="Pfam" id="PF26204">
    <property type="entry name" value="Med14_fung"/>
    <property type="match status" value="1"/>
</dbReference>
<comment type="subcellular location">
    <subcellularLocation>
        <location evidence="1 9">Nucleus</location>
    </subcellularLocation>
</comment>
<dbReference type="EMBL" id="CAJVRM010000724">
    <property type="protein sequence ID" value="CAG8983326.1"/>
    <property type="molecule type" value="Genomic_DNA"/>
</dbReference>
<accession>A0A9N9QDA7</accession>
<comment type="function">
    <text evidence="9">Component of the Mediator complex, a coactivator involved in the regulated transcription of nearly all RNA polymerase II-dependent genes. Mediator functions as a bridge to convey information from gene-specific regulatory proteins to the basal RNA polymerase II transcription machinery. Mediator is recruited to promoters by direct interactions with regulatory proteins and serves as a scaffold for the assembly of a functional preinitiation complex with RNA polymerase II and the general transcription factors.</text>
</comment>
<feature type="compositionally biased region" description="Basic and acidic residues" evidence="10">
    <location>
        <begin position="36"/>
        <end position="45"/>
    </location>
</feature>
<sequence>MPGVIMENRSRNGPHTNHDRDQRPNGLNGAGYASEKGLDKGKGRAEPLQNVTPISPTIPNGINGAYLPGSRQQRGDDVIPSDAQAMIDQLPPEIAHITQGYEPLSKLLSRMAQKTHNDQKRTIMELQQMPAPATGSLGATDDNSEENIKKKLKVLKFAQDAHTDWTKALVITSWSRRSDDVSKLIDLKIHLDGKKQLYEHALFELGEVKRSLMPARLPNPDLKTGLEVLTTGKAPWMPDLGYLEPPPLTAKEILKSFENLNTLLSIRMNLHEYDNLPVQFRDYTIQSGRVTFKVEGEFEVDLAIADENPEEQLWFIDFRFLFSPTVSEIPFAARSYIESRVNEALHKNGLKGCYTFLHNFVLTHQISEFKRQALALSSSKWVEGLKVEPLHRALCIQYWVGRYGPKGPKSWIILGVHSGKRKDRVPHPKDTPRLCLRWFRDQKEVKDVDFAFDTVNISAESLLKTIIAKHVEHILVSTYEHMMAKPLFAKGEADLSLKISAREPAESKLGVQLTSERTVSIRIEPVTGRFVLHPASRLVYPSEMKLNDEKDPAENAHNRIDQLRYEAIMDHIDSRGWSVGWRRTGNPSVPKDDLQKVVPKSTSQVLWYMRNGWVKNWYLAVALGPYGESWFLIETTEPMQPPPIPGTSKNTEIKPIRRIANHIAIPIRNPTPLPTYNFLNTLHVFAAALISHHANLKAIHDMRAWSALQKSRKIKGPIQLPAIALRISDLIGPRKCVKDLIELRINGLQIFQPTESGLANAPPANQHSPNSVAPQGRTDENLVIMTEARIKIPLPPALKTMKEKIDRDVAFHVSTGSVSLRLRSKIGESILPTLTKRTMRVFRLIEFVNVLQAHEEKLTCKNISLGRIEFTYGKSADSLNLGESPAPYTAVIDFSGSDDKMSLILERGNPHLEIADYLNQILNGSEGLKGVSTILPLTLPVLKALDAIKATWASVPSTKGEVFVLSRSVDRHQVHYDLLPIATDPNAFPRGRKVKFEVVLKHRNGESWWYIARVQNEGAEDDIDKILKPIWNSSGTGYQGMRTSAVAQTTGVEELLDKLDKMVGQYAISQKPAPKPILPPQKTRPQMQISMPPQRVQQMVTPNSSQQSQSQSQGRMQNREVVEID</sequence>
<keyword evidence="5 9" id="KW-0010">Activator</keyword>
<feature type="region of interest" description="Disordered" evidence="10">
    <location>
        <begin position="1070"/>
        <end position="1125"/>
    </location>
</feature>
<evidence type="ECO:0000256" key="6">
    <source>
        <dbReference type="ARBA" id="ARBA00023163"/>
    </source>
</evidence>
<evidence type="ECO:0000313" key="13">
    <source>
        <dbReference type="Proteomes" id="UP000701801"/>
    </source>
</evidence>
<dbReference type="OrthoDB" id="205099at2759"/>
<evidence type="ECO:0000256" key="9">
    <source>
        <dbReference type="RuleBase" id="RU365082"/>
    </source>
</evidence>
<evidence type="ECO:0000256" key="7">
    <source>
        <dbReference type="ARBA" id="ARBA00023242"/>
    </source>
</evidence>
<feature type="domain" description="Mediator complex subunit MED14 N-terminal" evidence="11">
    <location>
        <begin position="103"/>
        <end position="306"/>
    </location>
</feature>
<name>A0A9N9QDA7_9HELO</name>
<feature type="compositionally biased region" description="Polar residues" evidence="10">
    <location>
        <begin position="49"/>
        <end position="60"/>
    </location>
</feature>
<keyword evidence="6 9" id="KW-0804">Transcription</keyword>
<reference evidence="12" key="1">
    <citation type="submission" date="2021-07" db="EMBL/GenBank/DDBJ databases">
        <authorList>
            <person name="Durling M."/>
        </authorList>
    </citation>
    <scope>NUCLEOTIDE SEQUENCE</scope>
</reference>
<protein>
    <recommendedName>
        <fullName evidence="3 9">Mediator of RNA polymerase II transcription subunit 14</fullName>
    </recommendedName>
    <alternativeName>
        <fullName evidence="8 9">Mediator complex subunit 14</fullName>
    </alternativeName>
</protein>
<feature type="compositionally biased region" description="Polar residues" evidence="10">
    <location>
        <begin position="756"/>
        <end position="773"/>
    </location>
</feature>
<feature type="region of interest" description="Disordered" evidence="10">
    <location>
        <begin position="1"/>
        <end position="77"/>
    </location>
</feature>
<organism evidence="12 13">
    <name type="scientific">Hymenoscyphus albidus</name>
    <dbReference type="NCBI Taxonomy" id="595503"/>
    <lineage>
        <taxon>Eukaryota</taxon>
        <taxon>Fungi</taxon>
        <taxon>Dikarya</taxon>
        <taxon>Ascomycota</taxon>
        <taxon>Pezizomycotina</taxon>
        <taxon>Leotiomycetes</taxon>
        <taxon>Helotiales</taxon>
        <taxon>Helotiaceae</taxon>
        <taxon>Hymenoscyphus</taxon>
    </lineage>
</organism>
<evidence type="ECO:0000256" key="4">
    <source>
        <dbReference type="ARBA" id="ARBA00023015"/>
    </source>
</evidence>
<dbReference type="GO" id="GO:0070847">
    <property type="term" value="C:core mediator complex"/>
    <property type="evidence" value="ECO:0007669"/>
    <property type="project" value="TreeGrafter"/>
</dbReference>
<dbReference type="PANTHER" id="PTHR12809">
    <property type="entry name" value="MEDIATOR COMPLEX SUBUNIT"/>
    <property type="match status" value="1"/>
</dbReference>
<evidence type="ECO:0000256" key="10">
    <source>
        <dbReference type="SAM" id="MobiDB-lite"/>
    </source>
</evidence>
<evidence type="ECO:0000259" key="11">
    <source>
        <dbReference type="Pfam" id="PF08638"/>
    </source>
</evidence>
<dbReference type="PANTHER" id="PTHR12809:SF2">
    <property type="entry name" value="MEDIATOR OF RNA POLYMERASE II TRANSCRIPTION SUBUNIT 14"/>
    <property type="match status" value="1"/>
</dbReference>
<dbReference type="Pfam" id="PF08638">
    <property type="entry name" value="Med14"/>
    <property type="match status" value="1"/>
</dbReference>
<keyword evidence="7 9" id="KW-0539">Nucleus</keyword>
<feature type="compositionally biased region" description="Polar residues" evidence="10">
    <location>
        <begin position="1083"/>
        <end position="1103"/>
    </location>
</feature>
<dbReference type="GO" id="GO:0016592">
    <property type="term" value="C:mediator complex"/>
    <property type="evidence" value="ECO:0007669"/>
    <property type="project" value="UniProtKB-UniRule"/>
</dbReference>
<proteinExistence type="inferred from homology"/>